<sequence>MAAAVRTLLLLAVTAICSGTLVVVNSGVKVTRGRSVFITEMELRINVGPTADCKVEVVMNEPITQRWGSWTHRCLTAAF</sequence>
<gene>
    <name evidence="1" type="ORF">KUCAC02_022337</name>
</gene>
<accession>A0ACB9XNW8</accession>
<name>A0ACB9XNW8_CHAAC</name>
<dbReference type="EMBL" id="CM043788">
    <property type="protein sequence ID" value="KAI4828232.1"/>
    <property type="molecule type" value="Genomic_DNA"/>
</dbReference>
<evidence type="ECO:0000313" key="1">
    <source>
        <dbReference type="EMBL" id="KAI4828232.1"/>
    </source>
</evidence>
<organism evidence="1 2">
    <name type="scientific">Chaenocephalus aceratus</name>
    <name type="common">Blackfin icefish</name>
    <name type="synonym">Chaenichthys aceratus</name>
    <dbReference type="NCBI Taxonomy" id="36190"/>
    <lineage>
        <taxon>Eukaryota</taxon>
        <taxon>Metazoa</taxon>
        <taxon>Chordata</taxon>
        <taxon>Craniata</taxon>
        <taxon>Vertebrata</taxon>
        <taxon>Euteleostomi</taxon>
        <taxon>Actinopterygii</taxon>
        <taxon>Neopterygii</taxon>
        <taxon>Teleostei</taxon>
        <taxon>Neoteleostei</taxon>
        <taxon>Acanthomorphata</taxon>
        <taxon>Eupercaria</taxon>
        <taxon>Perciformes</taxon>
        <taxon>Notothenioidei</taxon>
        <taxon>Channichthyidae</taxon>
        <taxon>Chaenocephalus</taxon>
    </lineage>
</organism>
<keyword evidence="2" id="KW-1185">Reference proteome</keyword>
<comment type="caution">
    <text evidence="1">The sequence shown here is derived from an EMBL/GenBank/DDBJ whole genome shotgun (WGS) entry which is preliminary data.</text>
</comment>
<proteinExistence type="predicted"/>
<reference evidence="1" key="1">
    <citation type="submission" date="2022-05" db="EMBL/GenBank/DDBJ databases">
        <title>Chromosome-level genome of Chaenocephalus aceratus.</title>
        <authorList>
            <person name="Park H."/>
        </authorList>
    </citation>
    <scope>NUCLEOTIDE SEQUENCE</scope>
    <source>
        <strain evidence="1">KU_202001</strain>
    </source>
</reference>
<dbReference type="Proteomes" id="UP001057452">
    <property type="component" value="Chromosome 4"/>
</dbReference>
<protein>
    <submittedName>
        <fullName evidence="1">Uncharacterized protein</fullName>
    </submittedName>
</protein>
<evidence type="ECO:0000313" key="2">
    <source>
        <dbReference type="Proteomes" id="UP001057452"/>
    </source>
</evidence>